<comment type="caution">
    <text evidence="3">The sequence shown here is derived from an EMBL/GenBank/DDBJ whole genome shotgun (WGS) entry which is preliminary data.</text>
</comment>
<keyword evidence="4" id="KW-1185">Reference proteome</keyword>
<dbReference type="PANTHER" id="PTHR11133">
    <property type="entry name" value="SACCHAROPINE DEHYDROGENASE"/>
    <property type="match status" value="1"/>
</dbReference>
<dbReference type="Gene3D" id="3.40.50.720">
    <property type="entry name" value="NAD(P)-binding Rossmann-like Domain"/>
    <property type="match status" value="1"/>
</dbReference>
<gene>
    <name evidence="3" type="ORF">HD556DRAFT_1492401</name>
</gene>
<keyword evidence="2" id="KW-0457">Lysine biosynthesis</keyword>
<dbReference type="InterPro" id="IPR051168">
    <property type="entry name" value="AASS"/>
</dbReference>
<dbReference type="EMBL" id="JABBWE010000056">
    <property type="protein sequence ID" value="KAG1789714.1"/>
    <property type="molecule type" value="Genomic_DNA"/>
</dbReference>
<reference evidence="3" key="1">
    <citation type="journal article" date="2020" name="New Phytol.">
        <title>Comparative genomics reveals dynamic genome evolution in host specialist ectomycorrhizal fungi.</title>
        <authorList>
            <person name="Lofgren L.A."/>
            <person name="Nguyen N.H."/>
            <person name="Vilgalys R."/>
            <person name="Ruytinx J."/>
            <person name="Liao H.L."/>
            <person name="Branco S."/>
            <person name="Kuo A."/>
            <person name="LaButti K."/>
            <person name="Lipzen A."/>
            <person name="Andreopoulos W."/>
            <person name="Pangilinan J."/>
            <person name="Riley R."/>
            <person name="Hundley H."/>
            <person name="Na H."/>
            <person name="Barry K."/>
            <person name="Grigoriev I.V."/>
            <person name="Stajich J.E."/>
            <person name="Kennedy P.G."/>
        </authorList>
    </citation>
    <scope>NUCLEOTIDE SEQUENCE</scope>
    <source>
        <strain evidence="3">S12</strain>
    </source>
</reference>
<dbReference type="GeneID" id="64602583"/>
<name>A0A9P7AHQ3_9AGAM</name>
<accession>A0A9P7AHQ3</accession>
<dbReference type="RefSeq" id="XP_041156744.1">
    <property type="nucleotide sequence ID" value="XM_041308819.1"/>
</dbReference>
<dbReference type="GO" id="GO:0019878">
    <property type="term" value="P:lysine biosynthetic process via aminoadipic acid"/>
    <property type="evidence" value="ECO:0007669"/>
    <property type="project" value="TreeGrafter"/>
</dbReference>
<evidence type="ECO:0000256" key="2">
    <source>
        <dbReference type="ARBA" id="ARBA00023154"/>
    </source>
</evidence>
<dbReference type="GO" id="GO:0004753">
    <property type="term" value="F:saccharopine dehydrogenase activity"/>
    <property type="evidence" value="ECO:0007669"/>
    <property type="project" value="TreeGrafter"/>
</dbReference>
<organism evidence="3 4">
    <name type="scientific">Suillus plorans</name>
    <dbReference type="NCBI Taxonomy" id="116603"/>
    <lineage>
        <taxon>Eukaryota</taxon>
        <taxon>Fungi</taxon>
        <taxon>Dikarya</taxon>
        <taxon>Basidiomycota</taxon>
        <taxon>Agaricomycotina</taxon>
        <taxon>Agaricomycetes</taxon>
        <taxon>Agaricomycetidae</taxon>
        <taxon>Boletales</taxon>
        <taxon>Suillineae</taxon>
        <taxon>Suillaceae</taxon>
        <taxon>Suillus</taxon>
    </lineage>
</organism>
<dbReference type="Proteomes" id="UP000719766">
    <property type="component" value="Unassembled WGS sequence"/>
</dbReference>
<protein>
    <submittedName>
        <fullName evidence="3">Uncharacterized protein</fullName>
    </submittedName>
</protein>
<dbReference type="PANTHER" id="PTHR11133:SF23">
    <property type="entry name" value="SACCHAROPINE DEHYDROGENASE [NAD(+), L-LYSINE-FORMING]"/>
    <property type="match status" value="1"/>
</dbReference>
<dbReference type="OrthoDB" id="10059875at2759"/>
<evidence type="ECO:0000313" key="4">
    <source>
        <dbReference type="Proteomes" id="UP000719766"/>
    </source>
</evidence>
<evidence type="ECO:0000256" key="1">
    <source>
        <dbReference type="ARBA" id="ARBA00023002"/>
    </source>
</evidence>
<keyword evidence="2" id="KW-0028">Amino-acid biosynthesis</keyword>
<sequence>MQKSQWAYDKKIHQGYGSVAAPLRLMKLPNLFSTSTSTFSFRTATVECFPLTNIIKAGTKLYLTLEPVHIVLGIKETPLNELVTSPVSAPGLRSGPSTPRTHLIFSHTTKGQPYNMELLSRFLGSHENPSLPRLIGYELLVGNDGKRTVGFGWFAGVAGVLESLSVLAHVHLELGVASPFLNITDNRMPKALGPFFIELTRSGNVTQGCLSILDELPIVDVDVKDLPALVASYLMLFLNDVGWLPSFPRLMMNEQLATALTHAAEVGRARFGVVGDISCDIEGGLEFFPRGSTLLDPFFKHRPSSLPSRLLSMTIMSVDIPPSSLPLDASHKSLSRWAADLLRVSPGLY</sequence>
<evidence type="ECO:0000313" key="3">
    <source>
        <dbReference type="EMBL" id="KAG1789714.1"/>
    </source>
</evidence>
<keyword evidence="1" id="KW-0560">Oxidoreductase</keyword>
<dbReference type="AlphaFoldDB" id="A0A9P7AHQ3"/>
<dbReference type="GO" id="GO:0005737">
    <property type="term" value="C:cytoplasm"/>
    <property type="evidence" value="ECO:0007669"/>
    <property type="project" value="TreeGrafter"/>
</dbReference>
<proteinExistence type="predicted"/>